<keyword evidence="4" id="KW-1185">Reference proteome</keyword>
<reference evidence="3 4" key="1">
    <citation type="journal article" date="2010" name="Appl. Environ. Microbiol.">
        <title>The genome sequence of the crenarchaeon Acidilobus saccharovorans supports a new order, Acidilobales, and suggests an important ecological role in terrestrial acidic hot springs.</title>
        <authorList>
            <person name="Mardanov A.V."/>
            <person name="Svetlitchnyi V.A."/>
            <person name="Beletsky A.V."/>
            <person name="Prokofeva M.I."/>
            <person name="Bonch-Osmolovskaya E.A."/>
            <person name="Ravin N.V."/>
            <person name="Skryabin K.G."/>
        </authorList>
    </citation>
    <scope>NUCLEOTIDE SEQUENCE [LARGE SCALE GENOMIC DNA]</scope>
    <source>
        <strain evidence="4">DSM 16705 / JCM 18335 / VKM B-2471 / 345-15</strain>
    </source>
</reference>
<evidence type="ECO:0000313" key="4">
    <source>
        <dbReference type="Proteomes" id="UP000000346"/>
    </source>
</evidence>
<protein>
    <submittedName>
        <fullName evidence="3">Endo-beta 1,4-glucanase</fullName>
    </submittedName>
</protein>
<accession>D9PZ04</accession>
<dbReference type="RefSeq" id="WP_013267303.1">
    <property type="nucleotide sequence ID" value="NC_014374.1"/>
</dbReference>
<dbReference type="EMBL" id="CP001742">
    <property type="protein sequence ID" value="ADL19791.1"/>
    <property type="molecule type" value="Genomic_DNA"/>
</dbReference>
<comment type="similarity">
    <text evidence="1">Belongs to the glycosyl hydrolase 12 (cellulase H) family.</text>
</comment>
<evidence type="ECO:0000256" key="2">
    <source>
        <dbReference type="SAM" id="Phobius"/>
    </source>
</evidence>
<dbReference type="KEGG" id="asc:ASAC_1386"/>
<organism evidence="3 4">
    <name type="scientific">Acidilobus saccharovorans (strain DSM 16705 / JCM 18335 / VKM B-2471 / 345-15)</name>
    <dbReference type="NCBI Taxonomy" id="666510"/>
    <lineage>
        <taxon>Archaea</taxon>
        <taxon>Thermoproteota</taxon>
        <taxon>Thermoprotei</taxon>
        <taxon>Acidilobales</taxon>
        <taxon>Acidilobaceae</taxon>
        <taxon>Acidilobus</taxon>
    </lineage>
</organism>
<dbReference type="eggNOG" id="arCOG03858">
    <property type="taxonomic scope" value="Archaea"/>
</dbReference>
<dbReference type="SUPFAM" id="SSF49899">
    <property type="entry name" value="Concanavalin A-like lectins/glucanases"/>
    <property type="match status" value="1"/>
</dbReference>
<dbReference type="AlphaFoldDB" id="D9PZ04"/>
<dbReference type="InterPro" id="IPR013320">
    <property type="entry name" value="ConA-like_dom_sf"/>
</dbReference>
<dbReference type="STRING" id="666510.ASAC_1386"/>
<keyword evidence="2" id="KW-1133">Transmembrane helix</keyword>
<dbReference type="GO" id="GO:0008810">
    <property type="term" value="F:cellulase activity"/>
    <property type="evidence" value="ECO:0007669"/>
    <property type="project" value="InterPro"/>
</dbReference>
<feature type="transmembrane region" description="Helical" evidence="2">
    <location>
        <begin position="348"/>
        <end position="366"/>
    </location>
</feature>
<dbReference type="Proteomes" id="UP000000346">
    <property type="component" value="Chromosome"/>
</dbReference>
<gene>
    <name evidence="3" type="ordered locus">ASAC_1386</name>
</gene>
<name>D9PZ04_ACIS3</name>
<dbReference type="InterPro" id="IPR013319">
    <property type="entry name" value="GH11/12"/>
</dbReference>
<dbReference type="InParanoid" id="D9PZ04"/>
<dbReference type="InterPro" id="IPR002594">
    <property type="entry name" value="GH12"/>
</dbReference>
<dbReference type="OrthoDB" id="28293at2157"/>
<sequence>MARGQGIGGWDNIQLVPATNATQLQAVPCIAVSQAPGGPYAQLNLTLPSEVSAVIMTDVWNTRSGGGDVTVRACRTHVSAYVNVSSATASDIYDTVMGYPEIMYGYKPWGQTVTGESPYLQLPQMVGRLPPILAYLNYTLNFTNGRGDFSFDIWVTRSYEPSSVTSGDLEVMVWFYHTPGFNPMGYPAPNATFYVPTFINGTPVNATWQAYVARSIPWTYIAMVLSPPVSSGSIEVPLTQLLGDAGQLYDRLWNYSFNDMYLNDIELGMEYTSLKWPPVDVSVTAWYRLYSFGFLVPLEATTTVTKVVTQTASPMALTSTTTTTTIMTSIITSSVKATSAGRQEANSIYLAAAAAIVGILIGFYLGSRRRAGH</sequence>
<dbReference type="CAZy" id="GH12">
    <property type="family name" value="Glycoside Hydrolase Family 12"/>
</dbReference>
<dbReference type="Pfam" id="PF01670">
    <property type="entry name" value="Glyco_hydro_12"/>
    <property type="match status" value="1"/>
</dbReference>
<keyword evidence="2" id="KW-0472">Membrane</keyword>
<dbReference type="HOGENOM" id="CLU_695600_0_0_2"/>
<proteinExistence type="inferred from homology"/>
<keyword evidence="2" id="KW-0812">Transmembrane</keyword>
<evidence type="ECO:0000256" key="1">
    <source>
        <dbReference type="ARBA" id="ARBA00005519"/>
    </source>
</evidence>
<dbReference type="GeneID" id="9499643"/>
<evidence type="ECO:0000313" key="3">
    <source>
        <dbReference type="EMBL" id="ADL19791.1"/>
    </source>
</evidence>
<dbReference type="GO" id="GO:0000272">
    <property type="term" value="P:polysaccharide catabolic process"/>
    <property type="evidence" value="ECO:0007669"/>
    <property type="project" value="InterPro"/>
</dbReference>
<dbReference type="Gene3D" id="2.60.120.180">
    <property type="match status" value="1"/>
</dbReference>